<dbReference type="EMBL" id="MK318974">
    <property type="protein sequence ID" value="QCL10011.1"/>
    <property type="molecule type" value="Genomic_DNA"/>
</dbReference>
<keyword evidence="2" id="KW-0614">Plasmid</keyword>
<dbReference type="AlphaFoldDB" id="A0A7S4ZSY1"/>
<feature type="transmembrane region" description="Helical" evidence="1">
    <location>
        <begin position="19"/>
        <end position="37"/>
    </location>
</feature>
<reference evidence="2" key="1">
    <citation type="submission" date="2018-12" db="EMBL/GenBank/DDBJ databases">
        <title>Three Rhizobium rhizogenes strains isolated from the same crown gall tumor carry diverse plasmids.</title>
        <authorList>
            <person name="Pulawska J."/>
            <person name="Kuzmanovic N."/>
        </authorList>
    </citation>
    <scope>NUCLEOTIDE SEQUENCE</scope>
    <source>
        <strain evidence="2">Colt5.8</strain>
        <plasmid evidence="2">pColt5.8d</plasmid>
    </source>
</reference>
<organism evidence="2">
    <name type="scientific">Rhizobium rhizogenes</name>
    <name type="common">Agrobacterium rhizogenes</name>
    <dbReference type="NCBI Taxonomy" id="359"/>
    <lineage>
        <taxon>Bacteria</taxon>
        <taxon>Pseudomonadati</taxon>
        <taxon>Pseudomonadota</taxon>
        <taxon>Alphaproteobacteria</taxon>
        <taxon>Hyphomicrobiales</taxon>
        <taxon>Rhizobiaceae</taxon>
        <taxon>Rhizobium/Agrobacterium group</taxon>
        <taxon>Rhizobium</taxon>
    </lineage>
</organism>
<keyword evidence="1" id="KW-0472">Membrane</keyword>
<gene>
    <name evidence="2" type="ORF">pC5.8d_708</name>
</gene>
<sequence length="74" mass="7749">MTVAKGRTFELHGTVLHDLIVEAGAVVVVYGAVAGLLKNKGGDVRVFGVVGSVMDFDETRPTNLSCQTATTRTA</sequence>
<keyword evidence="1" id="KW-0812">Transmembrane</keyword>
<protein>
    <submittedName>
        <fullName evidence="2">Uncharacterized protein</fullName>
    </submittedName>
</protein>
<accession>A0A7S4ZSY1</accession>
<name>A0A7S4ZSY1_RHIRH</name>
<evidence type="ECO:0000313" key="2">
    <source>
        <dbReference type="EMBL" id="QCL10011.1"/>
    </source>
</evidence>
<keyword evidence="1" id="KW-1133">Transmembrane helix</keyword>
<geneLocation type="plasmid" evidence="2">
    <name>pColt5.8d</name>
</geneLocation>
<evidence type="ECO:0000256" key="1">
    <source>
        <dbReference type="SAM" id="Phobius"/>
    </source>
</evidence>
<proteinExistence type="predicted"/>